<evidence type="ECO:0000313" key="1">
    <source>
        <dbReference type="EMBL" id="GMI24055.1"/>
    </source>
</evidence>
<dbReference type="OrthoDB" id="10533258at2759"/>
<gene>
    <name evidence="1" type="ORF">TrRE_jg174</name>
</gene>
<dbReference type="EMBL" id="BRXZ01008287">
    <property type="protein sequence ID" value="GMI24055.1"/>
    <property type="molecule type" value="Genomic_DNA"/>
</dbReference>
<name>A0A9W7L231_9STRA</name>
<keyword evidence="2" id="KW-1185">Reference proteome</keyword>
<sequence>GKSPKDLNQHDIVQNACTLTRRGELESMFTYLPSFSLVLPSSSTVSSTWDKYIFPTDGVTLSDLPNPASEIITDKTIDDVTSTIRNNLQSSGRPVGPISTTTSSTHTVTSFPIPSLPGCTVVLYGLASSPPGSPTALTVLTLGPSSLDVLRPCLPSPSTSSLTGRLVPAPPPAYSYLRNSLLPPLPALGSEYLGPSLKNVSPLDVNMYALVTPGKSSCYTGSESFKGG</sequence>
<comment type="caution">
    <text evidence="1">The sequence shown here is derived from an EMBL/GenBank/DDBJ whole genome shotgun (WGS) entry which is preliminary data.</text>
</comment>
<evidence type="ECO:0000313" key="2">
    <source>
        <dbReference type="Proteomes" id="UP001165082"/>
    </source>
</evidence>
<accession>A0A9W7L231</accession>
<reference evidence="1" key="1">
    <citation type="submission" date="2022-07" db="EMBL/GenBank/DDBJ databases">
        <title>Genome analysis of Parmales, a sister group of diatoms, reveals the evolutionary specialization of diatoms from phago-mixotrophs to photoautotrophs.</title>
        <authorList>
            <person name="Ban H."/>
            <person name="Sato S."/>
            <person name="Yoshikawa S."/>
            <person name="Kazumasa Y."/>
            <person name="Nakamura Y."/>
            <person name="Ichinomiya M."/>
            <person name="Saitoh K."/>
            <person name="Sato N."/>
            <person name="Blanc-Mathieu R."/>
            <person name="Endo H."/>
            <person name="Kuwata A."/>
            <person name="Ogata H."/>
        </authorList>
    </citation>
    <scope>NUCLEOTIDE SEQUENCE</scope>
</reference>
<organism evidence="1 2">
    <name type="scientific">Triparma retinervis</name>
    <dbReference type="NCBI Taxonomy" id="2557542"/>
    <lineage>
        <taxon>Eukaryota</taxon>
        <taxon>Sar</taxon>
        <taxon>Stramenopiles</taxon>
        <taxon>Ochrophyta</taxon>
        <taxon>Bolidophyceae</taxon>
        <taxon>Parmales</taxon>
        <taxon>Triparmaceae</taxon>
        <taxon>Triparma</taxon>
    </lineage>
</organism>
<feature type="non-terminal residue" evidence="1">
    <location>
        <position position="228"/>
    </location>
</feature>
<proteinExistence type="predicted"/>
<dbReference type="Proteomes" id="UP001165082">
    <property type="component" value="Unassembled WGS sequence"/>
</dbReference>
<dbReference type="AlphaFoldDB" id="A0A9W7L231"/>
<feature type="non-terminal residue" evidence="1">
    <location>
        <position position="1"/>
    </location>
</feature>
<protein>
    <submittedName>
        <fullName evidence="1">Uncharacterized protein</fullName>
    </submittedName>
</protein>